<feature type="compositionally biased region" description="Polar residues" evidence="1">
    <location>
        <begin position="213"/>
        <end position="224"/>
    </location>
</feature>
<feature type="compositionally biased region" description="Basic and acidic residues" evidence="1">
    <location>
        <begin position="199"/>
        <end position="211"/>
    </location>
</feature>
<dbReference type="EMBL" id="JAAAHW010010177">
    <property type="protein sequence ID" value="KAF9929499.1"/>
    <property type="molecule type" value="Genomic_DNA"/>
</dbReference>
<dbReference type="AlphaFoldDB" id="A0A9P6IKV7"/>
<feature type="region of interest" description="Disordered" evidence="1">
    <location>
        <begin position="155"/>
        <end position="351"/>
    </location>
</feature>
<feature type="compositionally biased region" description="Basic and acidic residues" evidence="1">
    <location>
        <begin position="164"/>
        <end position="183"/>
    </location>
</feature>
<feature type="region of interest" description="Disordered" evidence="1">
    <location>
        <begin position="428"/>
        <end position="481"/>
    </location>
</feature>
<feature type="compositionally biased region" description="Low complexity" evidence="1">
    <location>
        <begin position="79"/>
        <end position="96"/>
    </location>
</feature>
<feature type="compositionally biased region" description="Polar residues" evidence="1">
    <location>
        <begin position="434"/>
        <end position="443"/>
    </location>
</feature>
<evidence type="ECO:0000256" key="2">
    <source>
        <dbReference type="SAM" id="Phobius"/>
    </source>
</evidence>
<feature type="compositionally biased region" description="Basic and acidic residues" evidence="1">
    <location>
        <begin position="458"/>
        <end position="467"/>
    </location>
</feature>
<evidence type="ECO:0000313" key="3">
    <source>
        <dbReference type="EMBL" id="KAF9929499.1"/>
    </source>
</evidence>
<comment type="caution">
    <text evidence="3">The sequence shown here is derived from an EMBL/GenBank/DDBJ whole genome shotgun (WGS) entry which is preliminary data.</text>
</comment>
<feature type="compositionally biased region" description="Low complexity" evidence="1">
    <location>
        <begin position="334"/>
        <end position="351"/>
    </location>
</feature>
<feature type="region of interest" description="Disordered" evidence="1">
    <location>
        <begin position="74"/>
        <end position="99"/>
    </location>
</feature>
<feature type="compositionally biased region" description="Low complexity" evidence="1">
    <location>
        <begin position="259"/>
        <end position="268"/>
    </location>
</feature>
<keyword evidence="2" id="KW-0472">Membrane</keyword>
<name>A0A9P6IKV7_9FUNG</name>
<feature type="compositionally biased region" description="Polar residues" evidence="1">
    <location>
        <begin position="279"/>
        <end position="288"/>
    </location>
</feature>
<reference evidence="3" key="1">
    <citation type="journal article" date="2020" name="Fungal Divers.">
        <title>Resolving the Mortierellaceae phylogeny through synthesis of multi-gene phylogenetics and phylogenomics.</title>
        <authorList>
            <person name="Vandepol N."/>
            <person name="Liber J."/>
            <person name="Desiro A."/>
            <person name="Na H."/>
            <person name="Kennedy M."/>
            <person name="Barry K."/>
            <person name="Grigoriev I.V."/>
            <person name="Miller A.N."/>
            <person name="O'Donnell K."/>
            <person name="Stajich J.E."/>
            <person name="Bonito G."/>
        </authorList>
    </citation>
    <scope>NUCLEOTIDE SEQUENCE</scope>
    <source>
        <strain evidence="3">MES-2147</strain>
    </source>
</reference>
<feature type="transmembrane region" description="Helical" evidence="2">
    <location>
        <begin position="113"/>
        <end position="136"/>
    </location>
</feature>
<dbReference type="Proteomes" id="UP000749646">
    <property type="component" value="Unassembled WGS sequence"/>
</dbReference>
<feature type="compositionally biased region" description="Low complexity" evidence="1">
    <location>
        <begin position="289"/>
        <end position="299"/>
    </location>
</feature>
<accession>A0A9P6IKV7</accession>
<sequence>MSSDNIVIMDKGQVQRLIRRAPKAKTPTSQPTATTTTYSVSYLPIIPQTTSTVMPTEIRSLGYIINQTINKFTSPPYPTTTTPTTSTSPTGNNTSSAAMLQPSGELLPLPMPALIGAAVGGFVMIVIVIVLVLILLRQRSRELEEAYMIQQNDSYGHRYNHNHGGYDEKTHPHQQPRQEHERTQSVSPSDGGYGTGSERGGRNRNDREGSRRLQGSSPAASTSRALAHSPLGQTVGAGVGTGSMMNDIVDRTRSDRRSPMPSQRQQQQELEEHYRKQRQLQQLSRPIATTSPSSPTPSTGAGSLSAQQMLHPAVAAAAAAATPTPVAKLPSPSQRQKQILQQQRQYQQQQQLYSNDAFIRSHIPIPPPPFPEPIYAPGLSSNSTRGRKNRGYAGSDTTSTATSHYSLIPLSGFSTPALSNKTYSTFTTTTTSSNAWTPGSRYTATFPKAKGKGRGKQRKGDDGDKSQLTKAPRKRVEDDDDYVVDESEIKYL</sequence>
<feature type="compositionally biased region" description="Basic and acidic residues" evidence="1">
    <location>
        <begin position="248"/>
        <end position="258"/>
    </location>
</feature>
<evidence type="ECO:0000313" key="4">
    <source>
        <dbReference type="Proteomes" id="UP000749646"/>
    </source>
</evidence>
<protein>
    <submittedName>
        <fullName evidence="3">Uncharacterized protein</fullName>
    </submittedName>
</protein>
<gene>
    <name evidence="3" type="ORF">BGZ65_005778</name>
</gene>
<organism evidence="3 4">
    <name type="scientific">Modicella reniformis</name>
    <dbReference type="NCBI Taxonomy" id="1440133"/>
    <lineage>
        <taxon>Eukaryota</taxon>
        <taxon>Fungi</taxon>
        <taxon>Fungi incertae sedis</taxon>
        <taxon>Mucoromycota</taxon>
        <taxon>Mortierellomycotina</taxon>
        <taxon>Mortierellomycetes</taxon>
        <taxon>Mortierellales</taxon>
        <taxon>Mortierellaceae</taxon>
        <taxon>Modicella</taxon>
    </lineage>
</organism>
<feature type="region of interest" description="Disordered" evidence="1">
    <location>
        <begin position="369"/>
        <end position="400"/>
    </location>
</feature>
<feature type="compositionally biased region" description="Low complexity" evidence="1">
    <location>
        <begin position="312"/>
        <end position="327"/>
    </location>
</feature>
<keyword evidence="4" id="KW-1185">Reference proteome</keyword>
<evidence type="ECO:0000256" key="1">
    <source>
        <dbReference type="SAM" id="MobiDB-lite"/>
    </source>
</evidence>
<dbReference type="OrthoDB" id="10689034at2759"/>
<keyword evidence="2" id="KW-0812">Transmembrane</keyword>
<keyword evidence="2" id="KW-1133">Transmembrane helix</keyword>
<proteinExistence type="predicted"/>